<evidence type="ECO:0000256" key="3">
    <source>
        <dbReference type="ARBA" id="ARBA00022691"/>
    </source>
</evidence>
<proteinExistence type="inferred from homology"/>
<comment type="similarity">
    <text evidence="4">Belongs to the BMT2 family.</text>
</comment>
<dbReference type="PANTHER" id="PTHR21008:SF0">
    <property type="entry name" value="S-ADENOSYLMETHIONINE SENSOR UPSTREAM OF MTORC1"/>
    <property type="match status" value="1"/>
</dbReference>
<dbReference type="EMBL" id="HBUF01034745">
    <property type="protein sequence ID" value="CAG6616055.1"/>
    <property type="molecule type" value="Transcribed_RNA"/>
</dbReference>
<feature type="binding site" evidence="4">
    <location>
        <position position="122"/>
    </location>
    <ligand>
        <name>S-adenosyl-L-methionine</name>
        <dbReference type="ChEBI" id="CHEBI:59789"/>
    </ligand>
</feature>
<sequence length="374" mass="43040">MSSEEHLLLSSFIKKIHKDLRTNSETLGVDRAWKEHCKNESALKEYAQCMKLLATQHWDKKHKEDAKNSRNAWIVHQINDYFLNKIYLARRKKEATEKEMNCLTCPVKTSDFQEPYSLLDVGSCYNPFKDVVNFVTTAIDICPATDDVFKCDFLNLSTLDPIKDDVQPREPKSCRDNIQMENLDLPSETDPENLLGELGEPKRKHVPCIKSIHCESFDVVVFSLLLEYIPCSKLRFQCCVKAYHILKHEGILIIITPDSKHQTSPNVQIMKKWKLTLQEIGFKRIKYEKLTHIHCMIFRKSSLVPEINDVLLSQGELAIPQDFNKNSSENNENDKRSNDSDTRPESQCVSINDSGTKAESQCVSNDFMSLPSDH</sequence>
<dbReference type="SUPFAM" id="SSF53335">
    <property type="entry name" value="S-adenosyl-L-methionine-dependent methyltransferases"/>
    <property type="match status" value="1"/>
</dbReference>
<dbReference type="EMBL" id="HBUF01560434">
    <property type="protein sequence ID" value="CAG6762080.1"/>
    <property type="molecule type" value="Transcribed_RNA"/>
</dbReference>
<feature type="region of interest" description="Disordered" evidence="5">
    <location>
        <begin position="322"/>
        <end position="374"/>
    </location>
</feature>
<dbReference type="GO" id="GO:1904262">
    <property type="term" value="P:negative regulation of TORC1 signaling"/>
    <property type="evidence" value="ECO:0007669"/>
    <property type="project" value="TreeGrafter"/>
</dbReference>
<name>A0A8D8LTF4_9HEMI</name>
<comment type="function">
    <text evidence="4">S-adenosyl-L-methionine-binding protein that acts as an inhibitor of mTORC1 signaling. Acts as a sensor of S-adenosyl-L-methionine to signal methionine sufficiency to mTORC1. Probably also acts as a S-adenosyl-L-methionine-dependent methyltransferase.</text>
</comment>
<dbReference type="AlphaFoldDB" id="A0A8D8LTF4"/>
<evidence type="ECO:0000256" key="4">
    <source>
        <dbReference type="HAMAP-Rule" id="MF_03044"/>
    </source>
</evidence>
<accession>A0A8D8LTF4</accession>
<organism evidence="6">
    <name type="scientific">Cacopsylla melanoneura</name>
    <dbReference type="NCBI Taxonomy" id="428564"/>
    <lineage>
        <taxon>Eukaryota</taxon>
        <taxon>Metazoa</taxon>
        <taxon>Ecdysozoa</taxon>
        <taxon>Arthropoda</taxon>
        <taxon>Hexapoda</taxon>
        <taxon>Insecta</taxon>
        <taxon>Pterygota</taxon>
        <taxon>Neoptera</taxon>
        <taxon>Paraneoptera</taxon>
        <taxon>Hemiptera</taxon>
        <taxon>Sternorrhyncha</taxon>
        <taxon>Psylloidea</taxon>
        <taxon>Psyllidae</taxon>
        <taxon>Psyllinae</taxon>
        <taxon>Cacopsylla</taxon>
    </lineage>
</organism>
<dbReference type="GO" id="GO:0008168">
    <property type="term" value="F:methyltransferase activity"/>
    <property type="evidence" value="ECO:0007669"/>
    <property type="project" value="UniProtKB-UniRule"/>
</dbReference>
<dbReference type="GO" id="GO:0032259">
    <property type="term" value="P:methylation"/>
    <property type="evidence" value="ECO:0007669"/>
    <property type="project" value="UniProtKB-KW"/>
</dbReference>
<dbReference type="EMBL" id="HBUF01034744">
    <property type="protein sequence ID" value="CAG6616054.1"/>
    <property type="molecule type" value="Transcribed_RNA"/>
</dbReference>
<dbReference type="EC" id="2.1.1.-" evidence="4"/>
<dbReference type="HAMAP" id="MF_03044">
    <property type="entry name" value="BMT2"/>
    <property type="match status" value="1"/>
</dbReference>
<evidence type="ECO:0000256" key="2">
    <source>
        <dbReference type="ARBA" id="ARBA00022679"/>
    </source>
</evidence>
<dbReference type="EMBL" id="HBUF01232445">
    <property type="protein sequence ID" value="CAG6673916.1"/>
    <property type="molecule type" value="Transcribed_RNA"/>
</dbReference>
<dbReference type="EMBL" id="HBUF01232444">
    <property type="protein sequence ID" value="CAG6673915.1"/>
    <property type="molecule type" value="Transcribed_RNA"/>
</dbReference>
<dbReference type="PANTHER" id="PTHR21008">
    <property type="entry name" value="S-ADENOSYLMETHIONINE SENSOR UPSTREAM OF MTORC1-RELATED"/>
    <property type="match status" value="1"/>
</dbReference>
<reference evidence="6" key="1">
    <citation type="submission" date="2021-05" db="EMBL/GenBank/DDBJ databases">
        <authorList>
            <person name="Alioto T."/>
            <person name="Alioto T."/>
            <person name="Gomez Garrido J."/>
        </authorList>
    </citation>
    <scope>NUCLEOTIDE SEQUENCE</scope>
</reference>
<feature type="compositionally biased region" description="Polar residues" evidence="5">
    <location>
        <begin position="345"/>
        <end position="367"/>
    </location>
</feature>
<evidence type="ECO:0000313" key="6">
    <source>
        <dbReference type="EMBL" id="CAG6616054.1"/>
    </source>
</evidence>
<feature type="binding site" evidence="4">
    <location>
        <position position="140"/>
    </location>
    <ligand>
        <name>S-adenosyl-L-methionine</name>
        <dbReference type="ChEBI" id="CHEBI:59789"/>
    </ligand>
</feature>
<dbReference type="InterPro" id="IPR021867">
    <property type="entry name" value="Bmt2/SAMTOR"/>
</dbReference>
<evidence type="ECO:0000256" key="5">
    <source>
        <dbReference type="SAM" id="MobiDB-lite"/>
    </source>
</evidence>
<feature type="compositionally biased region" description="Basic and acidic residues" evidence="5">
    <location>
        <begin position="332"/>
        <end position="344"/>
    </location>
</feature>
<protein>
    <recommendedName>
        <fullName evidence="4">S-adenosylmethionine sensor upstream of mTORC1</fullName>
    </recommendedName>
    <alternativeName>
        <fullName evidence="4">Probable methyltransferase BMT2 homolog</fullName>
        <ecNumber evidence="4">2.1.1.-</ecNumber>
    </alternativeName>
</protein>
<keyword evidence="1 4" id="KW-0489">Methyltransferase</keyword>
<keyword evidence="2 4" id="KW-0808">Transferase</keyword>
<dbReference type="EMBL" id="HBUF01232446">
    <property type="protein sequence ID" value="CAG6673917.1"/>
    <property type="molecule type" value="Transcribed_RNA"/>
</dbReference>
<keyword evidence="3 4" id="KW-0949">S-adenosyl-L-methionine</keyword>
<evidence type="ECO:0000256" key="1">
    <source>
        <dbReference type="ARBA" id="ARBA00022603"/>
    </source>
</evidence>
<dbReference type="EMBL" id="HBUF01560433">
    <property type="protein sequence ID" value="CAG6762079.1"/>
    <property type="molecule type" value="Transcribed_RNA"/>
</dbReference>
<dbReference type="InterPro" id="IPR029063">
    <property type="entry name" value="SAM-dependent_MTases_sf"/>
</dbReference>
<dbReference type="Gene3D" id="3.40.50.150">
    <property type="entry name" value="Vaccinia Virus protein VP39"/>
    <property type="match status" value="1"/>
</dbReference>
<dbReference type="EMBL" id="HBUF01232443">
    <property type="protein sequence ID" value="CAG6673914.1"/>
    <property type="molecule type" value="Transcribed_RNA"/>
</dbReference>